<evidence type="ECO:0000313" key="3">
    <source>
        <dbReference type="Proteomes" id="UP000323000"/>
    </source>
</evidence>
<dbReference type="GO" id="GO:0004523">
    <property type="term" value="F:RNA-DNA hybrid ribonuclease activity"/>
    <property type="evidence" value="ECO:0007669"/>
    <property type="project" value="InterPro"/>
</dbReference>
<protein>
    <recommendedName>
        <fullName evidence="1">RNase H type-1 domain-containing protein</fullName>
    </recommendedName>
</protein>
<feature type="domain" description="RNase H type-1" evidence="1">
    <location>
        <begin position="234"/>
        <end position="352"/>
    </location>
</feature>
<dbReference type="InterPro" id="IPR053151">
    <property type="entry name" value="RNase_H-like"/>
</dbReference>
<dbReference type="AlphaFoldDB" id="A0A5C7I7H8"/>
<evidence type="ECO:0000259" key="1">
    <source>
        <dbReference type="Pfam" id="PF13456"/>
    </source>
</evidence>
<reference evidence="3" key="1">
    <citation type="journal article" date="2019" name="Gigascience">
        <title>De novo genome assembly of the endangered Acer yangbiense, a plant species with extremely small populations endemic to Yunnan Province, China.</title>
        <authorList>
            <person name="Yang J."/>
            <person name="Wariss H.M."/>
            <person name="Tao L."/>
            <person name="Zhang R."/>
            <person name="Yun Q."/>
            <person name="Hollingsworth P."/>
            <person name="Dao Z."/>
            <person name="Luo G."/>
            <person name="Guo H."/>
            <person name="Ma Y."/>
            <person name="Sun W."/>
        </authorList>
    </citation>
    <scope>NUCLEOTIDE SEQUENCE [LARGE SCALE GENOMIC DNA]</scope>
    <source>
        <strain evidence="3">cv. Malutang</strain>
    </source>
</reference>
<organism evidence="2 3">
    <name type="scientific">Acer yangbiense</name>
    <dbReference type="NCBI Taxonomy" id="1000413"/>
    <lineage>
        <taxon>Eukaryota</taxon>
        <taxon>Viridiplantae</taxon>
        <taxon>Streptophyta</taxon>
        <taxon>Embryophyta</taxon>
        <taxon>Tracheophyta</taxon>
        <taxon>Spermatophyta</taxon>
        <taxon>Magnoliopsida</taxon>
        <taxon>eudicotyledons</taxon>
        <taxon>Gunneridae</taxon>
        <taxon>Pentapetalae</taxon>
        <taxon>rosids</taxon>
        <taxon>malvids</taxon>
        <taxon>Sapindales</taxon>
        <taxon>Sapindaceae</taxon>
        <taxon>Hippocastanoideae</taxon>
        <taxon>Acereae</taxon>
        <taxon>Acer</taxon>
    </lineage>
</organism>
<dbReference type="Pfam" id="PF13456">
    <property type="entry name" value="RVT_3"/>
    <property type="match status" value="1"/>
</dbReference>
<dbReference type="EMBL" id="VAHF01000003">
    <property type="protein sequence ID" value="TXG65114.1"/>
    <property type="molecule type" value="Genomic_DNA"/>
</dbReference>
<proteinExistence type="predicted"/>
<keyword evidence="3" id="KW-1185">Reference proteome</keyword>
<dbReference type="PANTHER" id="PTHR47723:SF19">
    <property type="entry name" value="POLYNUCLEOTIDYL TRANSFERASE, RIBONUCLEASE H-LIKE SUPERFAMILY PROTEIN"/>
    <property type="match status" value="1"/>
</dbReference>
<sequence>MKVWIGVHKKDEVLAHCCLDSRDFIKIIKGKDVLENELVKEAYIKQRKASGRGINAFEGFNGSTDTKGVAYELTGKAVLEATGSTGTSGVNGEVVGLCVGKGGRSLDKGGANAMIGSDRFDVNCLVNRVITKVGEDRVVIEKDQVKDTYILQRKASGGRGVNAMSSCYGFVDTKGVGCEVSGSNGMVVIEDSGSNGSDCLLSLCLASTVGPSSRPTPCGDWVAPPPGWLKLNSAVVSKSSSRSSSLGTVIRDDKGKIIAARARKIKGTFSKETGVLLALRDGLMLAKFLEIPVGMVEVDFSPVISILNSSGLYLGDASFVIQDIKALMADIGVKVCQVTSPVGNSLARNLGKSAFSSSREGFLLDVNILCRVFNG</sequence>
<dbReference type="GO" id="GO:0003676">
    <property type="term" value="F:nucleic acid binding"/>
    <property type="evidence" value="ECO:0007669"/>
    <property type="project" value="InterPro"/>
</dbReference>
<dbReference type="OrthoDB" id="1807463at2759"/>
<comment type="caution">
    <text evidence="2">The sequence shown here is derived from an EMBL/GenBank/DDBJ whole genome shotgun (WGS) entry which is preliminary data.</text>
</comment>
<accession>A0A5C7I7H8</accession>
<dbReference type="InterPro" id="IPR002156">
    <property type="entry name" value="RNaseH_domain"/>
</dbReference>
<evidence type="ECO:0000313" key="2">
    <source>
        <dbReference type="EMBL" id="TXG65114.1"/>
    </source>
</evidence>
<name>A0A5C7I7H8_9ROSI</name>
<dbReference type="Proteomes" id="UP000323000">
    <property type="component" value="Chromosome 3"/>
</dbReference>
<dbReference type="PANTHER" id="PTHR47723">
    <property type="entry name" value="OS05G0353850 PROTEIN"/>
    <property type="match status" value="1"/>
</dbReference>
<gene>
    <name evidence="2" type="ORF">EZV62_006389</name>
</gene>